<feature type="compositionally biased region" description="Pro residues" evidence="9">
    <location>
        <begin position="434"/>
        <end position="457"/>
    </location>
</feature>
<evidence type="ECO:0000256" key="4">
    <source>
        <dbReference type="ARBA" id="ARBA00012588"/>
    </source>
</evidence>
<dbReference type="GO" id="GO:0004373">
    <property type="term" value="F:alpha-1,4-glucan glucosyltransferase (UDP-glucose donor) activity"/>
    <property type="evidence" value="ECO:0007669"/>
    <property type="project" value="InterPro"/>
</dbReference>
<comment type="catalytic activity">
    <reaction evidence="1">
        <text>[(1-&gt;4)-alpha-D-glucosyl](n) + ADP-alpha-D-glucose = [(1-&gt;4)-alpha-D-glucosyl](n+1) + ADP + H(+)</text>
        <dbReference type="Rhea" id="RHEA:18189"/>
        <dbReference type="Rhea" id="RHEA-COMP:9584"/>
        <dbReference type="Rhea" id="RHEA-COMP:9587"/>
        <dbReference type="ChEBI" id="CHEBI:15378"/>
        <dbReference type="ChEBI" id="CHEBI:15444"/>
        <dbReference type="ChEBI" id="CHEBI:57498"/>
        <dbReference type="ChEBI" id="CHEBI:456216"/>
        <dbReference type="EC" id="2.4.1.21"/>
    </reaction>
</comment>
<dbReference type="Gene3D" id="2.60.40.10">
    <property type="entry name" value="Immunoglobulins"/>
    <property type="match status" value="2"/>
</dbReference>
<dbReference type="Pfam" id="PF16760">
    <property type="entry name" value="CBM53"/>
    <property type="match status" value="2"/>
</dbReference>
<dbReference type="STRING" id="564608.C1N659"/>
<sequence length="1473" mass="159131">MAPAVSSVAVNAIRVAPTVGGERKGATPTVATNARASQVSGRFVASKLAPGGRRALPRTPQNGGQRSSSVVPSATADTDAELAKAENQLRAMLSPDTPAPSSSEVRQMRKKIASLKNRNERPSSQDMRAELQRLQQENVALLQLKQMEIENLELKQRAAVNQGQPVSNSAAIEKKQSELAGLLEKQAELKRIMELEQNLRSQTTNAEKQAQAQTAAEEQAKVEKEAVEAAKAQAMREQEVAKVEAEEAQVKAEAEAALAQAEAAKAAAEQAKAAAEQAKAELLAEKEARAKKAEEEAEKTRAKVNAAAVEEAAALEASAQEAEMASSAVAVAVVDKPVELDDDAAEAAALEAAALEAAALAGAELEAAALMPPTPPEPPKAPSPTGATGMNPADTKAQRAAEAKARAAAAAAYMNGGDEATALMGIAAPEAAAPTPPAPPKPPTPPAPPKAPTPPVKVVPMVDDEASALAAGQAAETEAVQSAAKKQKEEEEAAALAAAEAKAAAAQKEADEIAAAAMAAEQAAAEAAKKAAMTQSEKQAAAKQYFAAQADIAAKAEAEAKTALEEKAKAIATAKARALDAAKAELAKGDRAAAEKAAADRAASATAAAEKAAADKAIAKAQAEKAIAADALAKEAAAEEAAIAQAAAEEAARIQAEAEEAARIKKEKEEQEIAETKARAKAMEKAKARAKKNPKQAYKDLDKLIKSGEGNAEDWQAAKKQADETIGHLLHVVKNGTVPKTGDHWFVEPAMPEAGGEVTVYYNAAATNLAGVKQYGSITINSGCNNWEEPQKEVMQPVKGRFKATVDVPDDAFVMDFVFSDGGSEYDNNTRADYHVPIDGAEEQLDVQRYRQAVELYHDLVEERFVREKKAAIRKERRDKIRMKSKAAAAEVTRKQREHVLFVDPPQPLAGETVRVHYNPSNTCMKTAAEVYIVGGWNRWSHIENIGPIKMERSDPTQTHVVAEFQVPADAYKMDFVFASSPDGTGMFDNNNRLDYHVPIKGGKDIGGNKVGEKPMHIVSVSVEMAPIAKVGGLGDVVTGLGRAMKEEGHRVEVVVPKYDVINYEAIQDFKEITGFAWGSTYNRVFHGIVEGVDTYFIDPENGMFQVGMIYGTDYLEIPMTDAERFGFFSKAALEWMLQSNRQPDIIHCHDWQTAPVARSYWEDYHKFGLSNPRIVFTIHNLNYGAPLIKEAMTYSQVSTTVSRTYREEVSGHESIYENLDKFHGVVNGIDPDIWDPANDDFLPRYFDEHECNDGKAAARAALCAHSNIPNKTEAPMIGIVTRLTTQKGIHLIKHGIMRSLERGCQVVMLGSAPDPEVQQSFDQMFHELKQGYHDFMCFHLYYNEPLSHLIYAGADMILVPSMFEPCGLSQLIAMRYGTVPIVRRTGGLNDTVFDYDIDHGKAEWEGMKPNGFSFDGVDESSIDYALDRGIDLFYNRPGDFRELQRNCMTQDWSWNRPALEYIEVYHAARKPF</sequence>
<dbReference type="Proteomes" id="UP000001876">
    <property type="component" value="Unassembled WGS sequence"/>
</dbReference>
<dbReference type="SMART" id="SM01066">
    <property type="entry name" value="CBM_25"/>
    <property type="match status" value="2"/>
</dbReference>
<dbReference type="Pfam" id="PF13692">
    <property type="entry name" value="Glyco_trans_1_4"/>
    <property type="match status" value="1"/>
</dbReference>
<dbReference type="OrthoDB" id="2018403at2759"/>
<dbReference type="InterPro" id="IPR013783">
    <property type="entry name" value="Ig-like_fold"/>
</dbReference>
<dbReference type="KEGG" id="mpp:MICPUCDRAFT_36395"/>
<keyword evidence="8" id="KW-0175">Coiled coil</keyword>
<keyword evidence="5" id="KW-0328">Glycosyltransferase</keyword>
<evidence type="ECO:0000259" key="10">
    <source>
        <dbReference type="SMART" id="SM01066"/>
    </source>
</evidence>
<dbReference type="GO" id="GO:2001070">
    <property type="term" value="F:starch binding"/>
    <property type="evidence" value="ECO:0007669"/>
    <property type="project" value="InterPro"/>
</dbReference>
<evidence type="ECO:0000256" key="7">
    <source>
        <dbReference type="ARBA" id="ARBA00022922"/>
    </source>
</evidence>
<evidence type="ECO:0000313" key="12">
    <source>
        <dbReference type="Proteomes" id="UP000001876"/>
    </source>
</evidence>
<keyword evidence="6" id="KW-0808">Transferase</keyword>
<comment type="similarity">
    <text evidence="3">Belongs to the glycosyltransferase 1 family. Bacterial/plant glycogen synthase subfamily.</text>
</comment>
<dbReference type="SUPFAM" id="SSF53756">
    <property type="entry name" value="UDP-Glycosyltransferase/glycogen phosphorylase"/>
    <property type="match status" value="1"/>
</dbReference>
<dbReference type="CDD" id="cd03791">
    <property type="entry name" value="GT5_Glycogen_synthase_DULL1-like"/>
    <property type="match status" value="1"/>
</dbReference>
<feature type="compositionally biased region" description="Polar residues" evidence="9">
    <location>
        <begin position="59"/>
        <end position="76"/>
    </location>
</feature>
<dbReference type="OMA" id="YWEDYHK"/>
<feature type="region of interest" description="Disordered" evidence="9">
    <location>
        <begin position="480"/>
        <end position="502"/>
    </location>
</feature>
<feature type="region of interest" description="Disordered" evidence="9">
    <location>
        <begin position="46"/>
        <end position="76"/>
    </location>
</feature>
<feature type="region of interest" description="Disordered" evidence="9">
    <location>
        <begin position="370"/>
        <end position="402"/>
    </location>
</feature>
<dbReference type="eggNOG" id="ENOG502QQTU">
    <property type="taxonomic scope" value="Eukaryota"/>
</dbReference>
<dbReference type="GO" id="GO:0009011">
    <property type="term" value="F:alpha-1,4-glucan glucosyltransferase (ADP-glucose donor) activity"/>
    <property type="evidence" value="ECO:0007669"/>
    <property type="project" value="UniProtKB-EC"/>
</dbReference>
<evidence type="ECO:0000256" key="8">
    <source>
        <dbReference type="SAM" id="Coils"/>
    </source>
</evidence>
<dbReference type="HAMAP" id="MF_00484">
    <property type="entry name" value="Glycogen_synth"/>
    <property type="match status" value="1"/>
</dbReference>
<evidence type="ECO:0000256" key="3">
    <source>
        <dbReference type="ARBA" id="ARBA00010281"/>
    </source>
</evidence>
<dbReference type="PANTHER" id="PTHR46083:SF5">
    <property type="entry name" value="STARCH SYNTHASE 3, CHLOROPLASTIC_AMYLOPLASTIC"/>
    <property type="match status" value="1"/>
</dbReference>
<protein>
    <recommendedName>
        <fullName evidence="4">starch synthase</fullName>
        <ecNumber evidence="4">2.4.1.21</ecNumber>
    </recommendedName>
</protein>
<comment type="pathway">
    <text evidence="2">Glycan biosynthesis; starch biosynthesis.</text>
</comment>
<feature type="compositionally biased region" description="Low complexity" evidence="9">
    <location>
        <begin position="206"/>
        <end position="217"/>
    </location>
</feature>
<dbReference type="Gene3D" id="3.40.50.2000">
    <property type="entry name" value="Glycogen Phosphorylase B"/>
    <property type="match status" value="2"/>
</dbReference>
<name>C1N659_MICPC</name>
<gene>
    <name evidence="11" type="primary">SSIIIB</name>
    <name evidence="11" type="ORF">MICPUCDRAFT_36395</name>
</gene>
<evidence type="ECO:0000256" key="6">
    <source>
        <dbReference type="ARBA" id="ARBA00022679"/>
    </source>
</evidence>
<organism evidence="12">
    <name type="scientific">Micromonas pusilla (strain CCMP1545)</name>
    <name type="common">Picoplanktonic green alga</name>
    <dbReference type="NCBI Taxonomy" id="564608"/>
    <lineage>
        <taxon>Eukaryota</taxon>
        <taxon>Viridiplantae</taxon>
        <taxon>Chlorophyta</taxon>
        <taxon>Mamiellophyceae</taxon>
        <taxon>Mamiellales</taxon>
        <taxon>Mamiellaceae</taxon>
        <taxon>Micromonas</taxon>
    </lineage>
</organism>
<dbReference type="EC" id="2.4.1.21" evidence="4"/>
<feature type="region of interest" description="Disordered" evidence="9">
    <location>
        <begin position="427"/>
        <end position="458"/>
    </location>
</feature>
<evidence type="ECO:0000256" key="2">
    <source>
        <dbReference type="ARBA" id="ARBA00004727"/>
    </source>
</evidence>
<feature type="region of interest" description="Disordered" evidence="9">
    <location>
        <begin position="201"/>
        <end position="220"/>
    </location>
</feature>
<evidence type="ECO:0000256" key="9">
    <source>
        <dbReference type="SAM" id="MobiDB-lite"/>
    </source>
</evidence>
<keyword evidence="12" id="KW-1185">Reference proteome</keyword>
<dbReference type="RefSeq" id="XP_003063478.1">
    <property type="nucleotide sequence ID" value="XM_003063432.1"/>
</dbReference>
<feature type="domain" description="Carbohydrate binding module family 25" evidence="10">
    <location>
        <begin position="755"/>
        <end position="839"/>
    </location>
</feature>
<evidence type="ECO:0000256" key="5">
    <source>
        <dbReference type="ARBA" id="ARBA00022676"/>
    </source>
</evidence>
<dbReference type="InterPro" id="IPR013534">
    <property type="entry name" value="Starch_synth_cat_dom"/>
</dbReference>
<dbReference type="EMBL" id="GG663748">
    <property type="protein sequence ID" value="EEH52614.1"/>
    <property type="molecule type" value="Genomic_DNA"/>
</dbReference>
<accession>C1N659</accession>
<dbReference type="InterPro" id="IPR011835">
    <property type="entry name" value="GS/SS"/>
</dbReference>
<feature type="compositionally biased region" description="Pro residues" evidence="9">
    <location>
        <begin position="372"/>
        <end position="382"/>
    </location>
</feature>
<evidence type="ECO:0000313" key="11">
    <source>
        <dbReference type="EMBL" id="EEH52614.1"/>
    </source>
</evidence>
<proteinExistence type="inferred from homology"/>
<dbReference type="GO" id="GO:0019252">
    <property type="term" value="P:starch biosynthetic process"/>
    <property type="evidence" value="ECO:0007669"/>
    <property type="project" value="UniProtKB-UniPathway"/>
</dbReference>
<dbReference type="Pfam" id="PF08323">
    <property type="entry name" value="Glyco_transf_5"/>
    <property type="match status" value="1"/>
</dbReference>
<feature type="domain" description="Carbohydrate binding module family 25" evidence="10">
    <location>
        <begin position="911"/>
        <end position="1001"/>
    </location>
</feature>
<dbReference type="InterPro" id="IPR005085">
    <property type="entry name" value="CBM25"/>
</dbReference>
<evidence type="ECO:0000256" key="1">
    <source>
        <dbReference type="ARBA" id="ARBA00001478"/>
    </source>
</evidence>
<feature type="coiled-coil region" evidence="8">
    <location>
        <begin position="629"/>
        <end position="693"/>
    </location>
</feature>
<dbReference type="GeneID" id="9688917"/>
<reference evidence="11 12" key="1">
    <citation type="journal article" date="2009" name="Science">
        <title>Green evolution and dynamic adaptations revealed by genomes of the marine picoeukaryotes Micromonas.</title>
        <authorList>
            <person name="Worden A.Z."/>
            <person name="Lee J.H."/>
            <person name="Mock T."/>
            <person name="Rouze P."/>
            <person name="Simmons M.P."/>
            <person name="Aerts A.L."/>
            <person name="Allen A.E."/>
            <person name="Cuvelier M.L."/>
            <person name="Derelle E."/>
            <person name="Everett M.V."/>
            <person name="Foulon E."/>
            <person name="Grimwood J."/>
            <person name="Gundlach H."/>
            <person name="Henrissat B."/>
            <person name="Napoli C."/>
            <person name="McDonald S.M."/>
            <person name="Parker M.S."/>
            <person name="Rombauts S."/>
            <person name="Salamov A."/>
            <person name="Von Dassow P."/>
            <person name="Badger J.H."/>
            <person name="Coutinho P.M."/>
            <person name="Demir E."/>
            <person name="Dubchak I."/>
            <person name="Gentemann C."/>
            <person name="Eikrem W."/>
            <person name="Gready J.E."/>
            <person name="John U."/>
            <person name="Lanier W."/>
            <person name="Lindquist E.A."/>
            <person name="Lucas S."/>
            <person name="Mayer K.F."/>
            <person name="Moreau H."/>
            <person name="Not F."/>
            <person name="Otillar R."/>
            <person name="Panaud O."/>
            <person name="Pangilinan J."/>
            <person name="Paulsen I."/>
            <person name="Piegu B."/>
            <person name="Poliakov A."/>
            <person name="Robbens S."/>
            <person name="Schmutz J."/>
            <person name="Toulza E."/>
            <person name="Wyss T."/>
            <person name="Zelensky A."/>
            <person name="Zhou K."/>
            <person name="Armbrust E.V."/>
            <person name="Bhattacharya D."/>
            <person name="Goodenough U.W."/>
            <person name="Van de Peer Y."/>
            <person name="Grigoriev I.V."/>
        </authorList>
    </citation>
    <scope>NUCLEOTIDE SEQUENCE [LARGE SCALE GENOMIC DNA]</scope>
    <source>
        <strain evidence="11 12">CCMP1545</strain>
    </source>
</reference>
<keyword evidence="7" id="KW-0750">Starch biosynthesis</keyword>
<dbReference type="UniPathway" id="UPA00152"/>
<dbReference type="PANTHER" id="PTHR46083">
    <property type="match status" value="1"/>
</dbReference>